<feature type="transmembrane region" description="Helical" evidence="3">
    <location>
        <begin position="89"/>
        <end position="110"/>
    </location>
</feature>
<dbReference type="Proteomes" id="UP000029734">
    <property type="component" value="Unassembled WGS sequence"/>
</dbReference>
<evidence type="ECO:0000259" key="4">
    <source>
        <dbReference type="Pfam" id="PF01757"/>
    </source>
</evidence>
<comment type="caution">
    <text evidence="5">The sequence shown here is derived from an EMBL/GenBank/DDBJ whole genome shotgun (WGS) entry which is preliminary data.</text>
</comment>
<feature type="transmembrane region" description="Helical" evidence="3">
    <location>
        <begin position="9"/>
        <end position="26"/>
    </location>
</feature>
<reference evidence="5 6" key="1">
    <citation type="submission" date="2014-08" db="EMBL/GenBank/DDBJ databases">
        <authorList>
            <person name="den Bakker H.C."/>
        </authorList>
    </citation>
    <scope>NUCLEOTIDE SEQUENCE [LARGE SCALE GENOMIC DNA]</scope>
    <source>
        <strain evidence="5 6">DSM 18334</strain>
    </source>
</reference>
<evidence type="ECO:0000313" key="6">
    <source>
        <dbReference type="Proteomes" id="UP000029734"/>
    </source>
</evidence>
<evidence type="ECO:0000256" key="3">
    <source>
        <dbReference type="SAM" id="Phobius"/>
    </source>
</evidence>
<evidence type="ECO:0000256" key="2">
    <source>
        <dbReference type="ARBA" id="ARBA00007400"/>
    </source>
</evidence>
<feature type="transmembrane region" description="Helical" evidence="3">
    <location>
        <begin position="311"/>
        <end position="332"/>
    </location>
</feature>
<dbReference type="EMBL" id="JQCR01000002">
    <property type="protein sequence ID" value="KGE19369.1"/>
    <property type="molecule type" value="Genomic_DNA"/>
</dbReference>
<feature type="transmembrane region" description="Helical" evidence="3">
    <location>
        <begin position="130"/>
        <end position="149"/>
    </location>
</feature>
<name>A0A098M9Z4_9BACL</name>
<comment type="subcellular location">
    <subcellularLocation>
        <location evidence="1">Membrane</location>
    </subcellularLocation>
</comment>
<feature type="transmembrane region" description="Helical" evidence="3">
    <location>
        <begin position="46"/>
        <end position="68"/>
    </location>
</feature>
<feature type="domain" description="Acyltransferase 3" evidence="4">
    <location>
        <begin position="10"/>
        <end position="328"/>
    </location>
</feature>
<dbReference type="RefSeq" id="WP_036650269.1">
    <property type="nucleotide sequence ID" value="NZ_JQCR01000002.1"/>
</dbReference>
<dbReference type="OrthoDB" id="9807022at2"/>
<sequence length="353" mass="39740">MELSKKDTSILKGIAILCMVILHLFATKDITLYSPDYLINGVPATYYLGIMGDACPTIYLFVTGYEFYIMLNNSSDLSFGKNFKRVLKLYVNVWIVLAIFLPIGIATGTFSFDMARLGLNIIGLENTYNGAWWFVLVYILFVLLSPVLVEMVRKYPSVGLILISGLVYLLSHIQRYKPIIPALSNVLASDLMDLAVMLGVSLLSYITGAVFAKEKIFTKLHQVCSRIKFKNTLLVALGVGLVFFHAVVESSVIAPISGVVIICIYILKDKSRVVDKVLEFFSSHSTNIWLTHMFFYGTIFRDLTFAPRHPLLVFLWLITMCIITSYVIKLITKPIFTLIDRKQTVIKAQKVAV</sequence>
<dbReference type="InterPro" id="IPR002656">
    <property type="entry name" value="Acyl_transf_3_dom"/>
</dbReference>
<feature type="transmembrane region" description="Helical" evidence="3">
    <location>
        <begin position="156"/>
        <end position="174"/>
    </location>
</feature>
<feature type="transmembrane region" description="Helical" evidence="3">
    <location>
        <begin position="234"/>
        <end position="267"/>
    </location>
</feature>
<keyword evidence="3" id="KW-0472">Membrane</keyword>
<proteinExistence type="inferred from homology"/>
<reference evidence="5 6" key="2">
    <citation type="submission" date="2014-10" db="EMBL/GenBank/DDBJ databases">
        <title>Comparative genomics of the Paenibacillus odorifer group.</title>
        <authorList>
            <person name="Tsai Y.-C."/>
            <person name="Martin N."/>
            <person name="Korlach J."/>
            <person name="Wiedmann M."/>
        </authorList>
    </citation>
    <scope>NUCLEOTIDE SEQUENCE [LARGE SCALE GENOMIC DNA]</scope>
    <source>
        <strain evidence="5 6">DSM 18334</strain>
    </source>
</reference>
<keyword evidence="3" id="KW-0812">Transmembrane</keyword>
<dbReference type="STRING" id="268407.PWYN_08475"/>
<dbReference type="AlphaFoldDB" id="A0A098M9Z4"/>
<organism evidence="5 6">
    <name type="scientific">Paenibacillus wynnii</name>
    <dbReference type="NCBI Taxonomy" id="268407"/>
    <lineage>
        <taxon>Bacteria</taxon>
        <taxon>Bacillati</taxon>
        <taxon>Bacillota</taxon>
        <taxon>Bacilli</taxon>
        <taxon>Bacillales</taxon>
        <taxon>Paenibacillaceae</taxon>
        <taxon>Paenibacillus</taxon>
    </lineage>
</organism>
<dbReference type="Pfam" id="PF01757">
    <property type="entry name" value="Acyl_transf_3"/>
    <property type="match status" value="1"/>
</dbReference>
<evidence type="ECO:0000313" key="5">
    <source>
        <dbReference type="EMBL" id="KGE19369.1"/>
    </source>
</evidence>
<dbReference type="eggNOG" id="COG1835">
    <property type="taxonomic scope" value="Bacteria"/>
</dbReference>
<accession>A0A098M9Z4</accession>
<keyword evidence="6" id="KW-1185">Reference proteome</keyword>
<protein>
    <recommendedName>
        <fullName evidence="4">Acyltransferase 3 domain-containing protein</fullName>
    </recommendedName>
</protein>
<gene>
    <name evidence="5" type="ORF">PWYN_08475</name>
</gene>
<dbReference type="GO" id="GO:0016747">
    <property type="term" value="F:acyltransferase activity, transferring groups other than amino-acyl groups"/>
    <property type="evidence" value="ECO:0007669"/>
    <property type="project" value="InterPro"/>
</dbReference>
<keyword evidence="3" id="KW-1133">Transmembrane helix</keyword>
<comment type="similarity">
    <text evidence="2">Belongs to the acyltransferase 3 family.</text>
</comment>
<feature type="transmembrane region" description="Helical" evidence="3">
    <location>
        <begin position="194"/>
        <end position="213"/>
    </location>
</feature>
<evidence type="ECO:0000256" key="1">
    <source>
        <dbReference type="ARBA" id="ARBA00004370"/>
    </source>
</evidence>